<feature type="region of interest" description="Disordered" evidence="1">
    <location>
        <begin position="132"/>
        <end position="201"/>
    </location>
</feature>
<dbReference type="InParanoid" id="A0A5C3NU92"/>
<dbReference type="EMBL" id="ML211689">
    <property type="protein sequence ID" value="TFK80895.1"/>
    <property type="molecule type" value="Genomic_DNA"/>
</dbReference>
<feature type="compositionally biased region" description="Polar residues" evidence="1">
    <location>
        <begin position="135"/>
        <end position="158"/>
    </location>
</feature>
<reference evidence="2 3" key="1">
    <citation type="journal article" date="2019" name="Nat. Ecol. Evol.">
        <title>Megaphylogeny resolves global patterns of mushroom evolution.</title>
        <authorList>
            <person name="Varga T."/>
            <person name="Krizsan K."/>
            <person name="Foldi C."/>
            <person name="Dima B."/>
            <person name="Sanchez-Garcia M."/>
            <person name="Sanchez-Ramirez S."/>
            <person name="Szollosi G.J."/>
            <person name="Szarkandi J.G."/>
            <person name="Papp V."/>
            <person name="Albert L."/>
            <person name="Andreopoulos W."/>
            <person name="Angelini C."/>
            <person name="Antonin V."/>
            <person name="Barry K.W."/>
            <person name="Bougher N.L."/>
            <person name="Buchanan P."/>
            <person name="Buyck B."/>
            <person name="Bense V."/>
            <person name="Catcheside P."/>
            <person name="Chovatia M."/>
            <person name="Cooper J."/>
            <person name="Damon W."/>
            <person name="Desjardin D."/>
            <person name="Finy P."/>
            <person name="Geml J."/>
            <person name="Haridas S."/>
            <person name="Hughes K."/>
            <person name="Justo A."/>
            <person name="Karasinski D."/>
            <person name="Kautmanova I."/>
            <person name="Kiss B."/>
            <person name="Kocsube S."/>
            <person name="Kotiranta H."/>
            <person name="LaButti K.M."/>
            <person name="Lechner B.E."/>
            <person name="Liimatainen K."/>
            <person name="Lipzen A."/>
            <person name="Lukacs Z."/>
            <person name="Mihaltcheva S."/>
            <person name="Morgado L.N."/>
            <person name="Niskanen T."/>
            <person name="Noordeloos M.E."/>
            <person name="Ohm R.A."/>
            <person name="Ortiz-Santana B."/>
            <person name="Ovrebo C."/>
            <person name="Racz N."/>
            <person name="Riley R."/>
            <person name="Savchenko A."/>
            <person name="Shiryaev A."/>
            <person name="Soop K."/>
            <person name="Spirin V."/>
            <person name="Szebenyi C."/>
            <person name="Tomsovsky M."/>
            <person name="Tulloss R.E."/>
            <person name="Uehling J."/>
            <person name="Grigoriev I.V."/>
            <person name="Vagvolgyi C."/>
            <person name="Papp T."/>
            <person name="Martin F.M."/>
            <person name="Miettinen O."/>
            <person name="Hibbett D.S."/>
            <person name="Nagy L.G."/>
        </authorList>
    </citation>
    <scope>NUCLEOTIDE SEQUENCE [LARGE SCALE GENOMIC DNA]</scope>
    <source>
        <strain evidence="2 3">HHB13444</strain>
    </source>
</reference>
<evidence type="ECO:0000313" key="3">
    <source>
        <dbReference type="Proteomes" id="UP000308197"/>
    </source>
</evidence>
<gene>
    <name evidence="2" type="ORF">K466DRAFT_604956</name>
</gene>
<evidence type="ECO:0000313" key="2">
    <source>
        <dbReference type="EMBL" id="TFK80895.1"/>
    </source>
</evidence>
<proteinExistence type="predicted"/>
<organism evidence="2 3">
    <name type="scientific">Polyporus arcularius HHB13444</name>
    <dbReference type="NCBI Taxonomy" id="1314778"/>
    <lineage>
        <taxon>Eukaryota</taxon>
        <taxon>Fungi</taxon>
        <taxon>Dikarya</taxon>
        <taxon>Basidiomycota</taxon>
        <taxon>Agaricomycotina</taxon>
        <taxon>Agaricomycetes</taxon>
        <taxon>Polyporales</taxon>
        <taxon>Polyporaceae</taxon>
        <taxon>Polyporus</taxon>
    </lineage>
</organism>
<dbReference type="Proteomes" id="UP000308197">
    <property type="component" value="Unassembled WGS sequence"/>
</dbReference>
<keyword evidence="3" id="KW-1185">Reference proteome</keyword>
<sequence length="335" mass="36781">MDPALSALDDIQDFLNGRRDSSSSLNTPNNWDMSASLRADISSILDQHSPSGGDESRHSLCCKHHTERPWIVSGGCGSGPSITRSHSCASPALLSFRLLWLDGAEVHKWALLVTLPGVGYGLRFDQPSPRLPSTARLSATPSQSVPSAASPTQLAITPSQPPPGPQLLTPASGGGQHSWVQVLRPSSTPPVPAPAPGQQGQQYKFSTQMNPLWMNQQNDDIWRRKERDEVARARKEKEMRSKQFFYLVYWSQDDTDPLCWTVSDCPDWPSWEVSQATPALQTEGVGPTTALELYGLECSRWTRFSPSLAIAVESGSYVLLRAEGVRRCPGFDAER</sequence>
<dbReference type="AlphaFoldDB" id="A0A5C3NU92"/>
<accession>A0A5C3NU92</accession>
<protein>
    <submittedName>
        <fullName evidence="2">Uncharacterized protein</fullName>
    </submittedName>
</protein>
<name>A0A5C3NU92_9APHY</name>
<evidence type="ECO:0000256" key="1">
    <source>
        <dbReference type="SAM" id="MobiDB-lite"/>
    </source>
</evidence>